<dbReference type="PANTHER" id="PTHR11662:SF399">
    <property type="entry name" value="FI19708P1-RELATED"/>
    <property type="match status" value="1"/>
</dbReference>
<dbReference type="GO" id="GO:0022857">
    <property type="term" value="F:transmembrane transporter activity"/>
    <property type="evidence" value="ECO:0007669"/>
    <property type="project" value="InterPro"/>
</dbReference>
<gene>
    <name evidence="7" type="ORF">OXD698_LOCUS51862</name>
</gene>
<evidence type="ECO:0000256" key="5">
    <source>
        <dbReference type="SAM" id="Phobius"/>
    </source>
</evidence>
<feature type="transmembrane region" description="Helical" evidence="5">
    <location>
        <begin position="49"/>
        <end position="68"/>
    </location>
</feature>
<dbReference type="InterPro" id="IPR050382">
    <property type="entry name" value="MFS_Na/Anion_cotransporter"/>
</dbReference>
<evidence type="ECO:0000259" key="6">
    <source>
        <dbReference type="PROSITE" id="PS50850"/>
    </source>
</evidence>
<dbReference type="SUPFAM" id="SSF103473">
    <property type="entry name" value="MFS general substrate transporter"/>
    <property type="match status" value="1"/>
</dbReference>
<dbReference type="Gene3D" id="1.20.1250.20">
    <property type="entry name" value="MFS general substrate transporter like domains"/>
    <property type="match status" value="1"/>
</dbReference>
<dbReference type="GO" id="GO:0016020">
    <property type="term" value="C:membrane"/>
    <property type="evidence" value="ECO:0007669"/>
    <property type="project" value="UniProtKB-SubCell"/>
</dbReference>
<evidence type="ECO:0000256" key="2">
    <source>
        <dbReference type="ARBA" id="ARBA00022692"/>
    </source>
</evidence>
<dbReference type="GO" id="GO:0006820">
    <property type="term" value="P:monoatomic anion transport"/>
    <property type="evidence" value="ECO:0007669"/>
    <property type="project" value="TreeGrafter"/>
</dbReference>
<dbReference type="AlphaFoldDB" id="A0A820PL46"/>
<organism evidence="7 8">
    <name type="scientific">Adineta steineri</name>
    <dbReference type="NCBI Taxonomy" id="433720"/>
    <lineage>
        <taxon>Eukaryota</taxon>
        <taxon>Metazoa</taxon>
        <taxon>Spiralia</taxon>
        <taxon>Gnathifera</taxon>
        <taxon>Rotifera</taxon>
        <taxon>Eurotatoria</taxon>
        <taxon>Bdelloidea</taxon>
        <taxon>Adinetida</taxon>
        <taxon>Adinetidae</taxon>
        <taxon>Adineta</taxon>
    </lineage>
</organism>
<accession>A0A820PL46</accession>
<dbReference type="EMBL" id="CAJOAZ010027241">
    <property type="protein sequence ID" value="CAF4408116.1"/>
    <property type="molecule type" value="Genomic_DNA"/>
</dbReference>
<name>A0A820PL46_9BILA</name>
<dbReference type="InterPro" id="IPR020846">
    <property type="entry name" value="MFS_dom"/>
</dbReference>
<proteinExistence type="predicted"/>
<protein>
    <recommendedName>
        <fullName evidence="6">Major facilitator superfamily (MFS) profile domain-containing protein</fullName>
    </recommendedName>
</protein>
<evidence type="ECO:0000313" key="8">
    <source>
        <dbReference type="Proteomes" id="UP000663844"/>
    </source>
</evidence>
<evidence type="ECO:0000256" key="1">
    <source>
        <dbReference type="ARBA" id="ARBA00004141"/>
    </source>
</evidence>
<comment type="caution">
    <text evidence="7">The sequence shown here is derived from an EMBL/GenBank/DDBJ whole genome shotgun (WGS) entry which is preliminary data.</text>
</comment>
<reference evidence="7" key="1">
    <citation type="submission" date="2021-02" db="EMBL/GenBank/DDBJ databases">
        <authorList>
            <person name="Nowell W R."/>
        </authorList>
    </citation>
    <scope>NUCLEOTIDE SEQUENCE</scope>
</reference>
<dbReference type="Proteomes" id="UP000663844">
    <property type="component" value="Unassembled WGS sequence"/>
</dbReference>
<feature type="domain" description="Major facilitator superfamily (MFS) profile" evidence="6">
    <location>
        <begin position="1"/>
        <end position="107"/>
    </location>
</feature>
<comment type="subcellular location">
    <subcellularLocation>
        <location evidence="1">Membrane</location>
        <topology evidence="1">Multi-pass membrane protein</topology>
    </subcellularLocation>
</comment>
<keyword evidence="3 5" id="KW-1133">Transmembrane helix</keyword>
<feature type="transmembrane region" description="Helical" evidence="5">
    <location>
        <begin position="12"/>
        <end position="37"/>
    </location>
</feature>
<keyword evidence="4 5" id="KW-0472">Membrane</keyword>
<dbReference type="PANTHER" id="PTHR11662">
    <property type="entry name" value="SOLUTE CARRIER FAMILY 17"/>
    <property type="match status" value="1"/>
</dbReference>
<dbReference type="PROSITE" id="PS50850">
    <property type="entry name" value="MFS"/>
    <property type="match status" value="1"/>
</dbReference>
<keyword evidence="2 5" id="KW-0812">Transmembrane</keyword>
<evidence type="ECO:0000256" key="3">
    <source>
        <dbReference type="ARBA" id="ARBA00022989"/>
    </source>
</evidence>
<sequence>GFMLTANDIAPAYAGIVFGISNTFATIPGIISPYIVGALTEKDPNNWRIVFFICATIYIIGMVVFLLIGSGEVQPWATKHPSEPVVPEQALLSESSAISSSKHLSEQ</sequence>
<evidence type="ECO:0000313" key="7">
    <source>
        <dbReference type="EMBL" id="CAF4408116.1"/>
    </source>
</evidence>
<evidence type="ECO:0000256" key="4">
    <source>
        <dbReference type="ARBA" id="ARBA00023136"/>
    </source>
</evidence>
<feature type="non-terminal residue" evidence="7">
    <location>
        <position position="107"/>
    </location>
</feature>
<dbReference type="InterPro" id="IPR036259">
    <property type="entry name" value="MFS_trans_sf"/>
</dbReference>